<sequence length="262" mass="29956">MNRKKINTKEREVGHMGTPPQRNATPAPAHRHNRTDTIEHRAHNGTPDPTPRRGKLTQQEVPGQRQAPGASIPHHAPTTTLTHHIMATATITQVTELESLPQDVSRSAYTQRILEIVGNIKKQKEEISKILSDTKELQKEINSLTGKLDRSFAVTDELVFKDAKKDESVRKSYKYLAALHENCNLLIQTIEDTGTILREIRDLEEQVGLSKLSTFLCMFVLKLFIYISLPTRFKDIFSSQILMFYKAFHSEVSLYFIQLNFY</sequence>
<keyword evidence="3" id="KW-1133">Transmembrane helix</keyword>
<evidence type="ECO:0000256" key="2">
    <source>
        <dbReference type="SAM" id="MobiDB-lite"/>
    </source>
</evidence>
<feature type="transmembrane region" description="Helical" evidence="3">
    <location>
        <begin position="208"/>
        <end position="229"/>
    </location>
</feature>
<evidence type="ECO:0000256" key="1">
    <source>
        <dbReference type="ARBA" id="ARBA00016694"/>
    </source>
</evidence>
<dbReference type="EMBL" id="JAHUTJ010005292">
    <property type="protein sequence ID" value="MED6266058.1"/>
    <property type="molecule type" value="Genomic_DNA"/>
</dbReference>
<dbReference type="InterPro" id="IPR008530">
    <property type="entry name" value="CCDC22"/>
</dbReference>
<dbReference type="PANTHER" id="PTHR15668:SF4">
    <property type="entry name" value="COILED-COIL DOMAIN-CONTAINING PROTEIN 22"/>
    <property type="match status" value="1"/>
</dbReference>
<dbReference type="InterPro" id="IPR048348">
    <property type="entry name" value="CCDC22_CC"/>
</dbReference>
<feature type="domain" description="CCDC22 coiled-coil" evidence="4">
    <location>
        <begin position="94"/>
        <end position="207"/>
    </location>
</feature>
<protein>
    <recommendedName>
        <fullName evidence="1">Coiled-coil domain-containing protein 22</fullName>
    </recommendedName>
</protein>
<feature type="region of interest" description="Disordered" evidence="2">
    <location>
        <begin position="1"/>
        <end position="77"/>
    </location>
</feature>
<evidence type="ECO:0000259" key="4">
    <source>
        <dbReference type="Pfam" id="PF05667"/>
    </source>
</evidence>
<evidence type="ECO:0000313" key="5">
    <source>
        <dbReference type="EMBL" id="MED6266058.1"/>
    </source>
</evidence>
<comment type="caution">
    <text evidence="5">The sequence shown here is derived from an EMBL/GenBank/DDBJ whole genome shotgun (WGS) entry which is preliminary data.</text>
</comment>
<dbReference type="Pfam" id="PF05667">
    <property type="entry name" value="CCDC22_CC"/>
    <property type="match status" value="1"/>
</dbReference>
<keyword evidence="6" id="KW-1185">Reference proteome</keyword>
<reference evidence="5 6" key="1">
    <citation type="submission" date="2021-06" db="EMBL/GenBank/DDBJ databases">
        <authorList>
            <person name="Palmer J.M."/>
        </authorList>
    </citation>
    <scope>NUCLEOTIDE SEQUENCE [LARGE SCALE GENOMIC DNA]</scope>
    <source>
        <strain evidence="5 6">CL_MEX2019</strain>
        <tissue evidence="5">Muscle</tissue>
    </source>
</reference>
<gene>
    <name evidence="5" type="ORF">CHARACLAT_031771</name>
</gene>
<organism evidence="5 6">
    <name type="scientific">Characodon lateralis</name>
    <dbReference type="NCBI Taxonomy" id="208331"/>
    <lineage>
        <taxon>Eukaryota</taxon>
        <taxon>Metazoa</taxon>
        <taxon>Chordata</taxon>
        <taxon>Craniata</taxon>
        <taxon>Vertebrata</taxon>
        <taxon>Euteleostomi</taxon>
        <taxon>Actinopterygii</taxon>
        <taxon>Neopterygii</taxon>
        <taxon>Teleostei</taxon>
        <taxon>Neoteleostei</taxon>
        <taxon>Acanthomorphata</taxon>
        <taxon>Ovalentaria</taxon>
        <taxon>Atherinomorphae</taxon>
        <taxon>Cyprinodontiformes</taxon>
        <taxon>Goodeidae</taxon>
        <taxon>Characodon</taxon>
    </lineage>
</organism>
<accession>A0ABU7CSY7</accession>
<name>A0ABU7CSY7_9TELE</name>
<keyword evidence="3" id="KW-0812">Transmembrane</keyword>
<dbReference type="PANTHER" id="PTHR15668">
    <property type="entry name" value="JM1 PROTEIN"/>
    <property type="match status" value="1"/>
</dbReference>
<evidence type="ECO:0000313" key="6">
    <source>
        <dbReference type="Proteomes" id="UP001352852"/>
    </source>
</evidence>
<evidence type="ECO:0000256" key="3">
    <source>
        <dbReference type="SAM" id="Phobius"/>
    </source>
</evidence>
<proteinExistence type="predicted"/>
<dbReference type="Proteomes" id="UP001352852">
    <property type="component" value="Unassembled WGS sequence"/>
</dbReference>
<keyword evidence="3" id="KW-0472">Membrane</keyword>